<keyword evidence="1" id="KW-0812">Transmembrane</keyword>
<dbReference type="EMBL" id="CAADRA010005201">
    <property type="protein sequence ID" value="VFT86906.1"/>
    <property type="molecule type" value="Genomic_DNA"/>
</dbReference>
<reference evidence="2" key="2">
    <citation type="submission" date="2019-06" db="EMBL/GenBank/DDBJ databases">
        <title>Genomics analysis of Aphanomyces spp. identifies a new class of oomycete effector associated with host adaptation.</title>
        <authorList>
            <person name="Gaulin E."/>
        </authorList>
    </citation>
    <scope>NUCLEOTIDE SEQUENCE</scope>
    <source>
        <strain evidence="2">CBS 578.67</strain>
    </source>
</reference>
<sequence>MRSALQNNIQLIQSIWTTTLPTLDKPLPLQVLFVTSTLLCMGFHYELVLSLSIKDRIRTRIMQVDANGHPSPTDTHQKFAWVGYAVGALQMVPTCVVLFWGAFPGPMCTLASLGAVLASAVEDLKNHIDDVEVSKPSCKESVATEAVAGA</sequence>
<evidence type="ECO:0000313" key="4">
    <source>
        <dbReference type="Proteomes" id="UP000332933"/>
    </source>
</evidence>
<protein>
    <submittedName>
        <fullName evidence="3">Aste57867_10029 protein</fullName>
    </submittedName>
</protein>
<proteinExistence type="predicted"/>
<dbReference type="Proteomes" id="UP000332933">
    <property type="component" value="Unassembled WGS sequence"/>
</dbReference>
<feature type="transmembrane region" description="Helical" evidence="1">
    <location>
        <begin position="79"/>
        <end position="103"/>
    </location>
</feature>
<keyword evidence="1" id="KW-1133">Transmembrane helix</keyword>
<name>A0A485KPZ4_9STRA</name>
<keyword evidence="1" id="KW-0472">Membrane</keyword>
<dbReference type="AlphaFoldDB" id="A0A485KPZ4"/>
<organism evidence="3 4">
    <name type="scientific">Aphanomyces stellatus</name>
    <dbReference type="NCBI Taxonomy" id="120398"/>
    <lineage>
        <taxon>Eukaryota</taxon>
        <taxon>Sar</taxon>
        <taxon>Stramenopiles</taxon>
        <taxon>Oomycota</taxon>
        <taxon>Saprolegniomycetes</taxon>
        <taxon>Saprolegniales</taxon>
        <taxon>Verrucalvaceae</taxon>
        <taxon>Aphanomyces</taxon>
    </lineage>
</organism>
<accession>A0A485KPZ4</accession>
<gene>
    <name evidence="3" type="primary">Aste57867_10029</name>
    <name evidence="2" type="ORF">As57867_009990</name>
    <name evidence="3" type="ORF">ASTE57867_10029</name>
</gene>
<evidence type="ECO:0000256" key="1">
    <source>
        <dbReference type="SAM" id="Phobius"/>
    </source>
</evidence>
<keyword evidence="4" id="KW-1185">Reference proteome</keyword>
<evidence type="ECO:0000313" key="2">
    <source>
        <dbReference type="EMBL" id="KAF0699392.1"/>
    </source>
</evidence>
<evidence type="ECO:0000313" key="3">
    <source>
        <dbReference type="EMBL" id="VFT86906.1"/>
    </source>
</evidence>
<dbReference type="EMBL" id="VJMH01005180">
    <property type="protein sequence ID" value="KAF0699392.1"/>
    <property type="molecule type" value="Genomic_DNA"/>
</dbReference>
<feature type="transmembrane region" description="Helical" evidence="1">
    <location>
        <begin position="31"/>
        <end position="53"/>
    </location>
</feature>
<reference evidence="3 4" key="1">
    <citation type="submission" date="2019-03" db="EMBL/GenBank/DDBJ databases">
        <authorList>
            <person name="Gaulin E."/>
            <person name="Dumas B."/>
        </authorList>
    </citation>
    <scope>NUCLEOTIDE SEQUENCE [LARGE SCALE GENOMIC DNA]</scope>
    <source>
        <strain evidence="3">CBS 568.67</strain>
    </source>
</reference>